<feature type="domain" description="ABC transporter" evidence="5">
    <location>
        <begin position="21"/>
        <end position="246"/>
    </location>
</feature>
<dbReference type="AlphaFoldDB" id="A0A1F7SQD0"/>
<dbReference type="PROSITE" id="PS50893">
    <property type="entry name" value="ABC_TRANSPORTER_2"/>
    <property type="match status" value="1"/>
</dbReference>
<evidence type="ECO:0000259" key="5">
    <source>
        <dbReference type="PROSITE" id="PS50893"/>
    </source>
</evidence>
<dbReference type="Proteomes" id="UP000178082">
    <property type="component" value="Unassembled WGS sequence"/>
</dbReference>
<keyword evidence="4" id="KW-0067">ATP-binding</keyword>
<dbReference type="Pfam" id="PF00005">
    <property type="entry name" value="ABC_tran"/>
    <property type="match status" value="1"/>
</dbReference>
<dbReference type="CDD" id="cd03220">
    <property type="entry name" value="ABC_KpsT_Wzt"/>
    <property type="match status" value="1"/>
</dbReference>
<keyword evidence="3" id="KW-0547">Nucleotide-binding</keyword>
<dbReference type="EMBL" id="MGDI01000001">
    <property type="protein sequence ID" value="OGL55418.1"/>
    <property type="molecule type" value="Genomic_DNA"/>
</dbReference>
<evidence type="ECO:0000256" key="2">
    <source>
        <dbReference type="ARBA" id="ARBA00022448"/>
    </source>
</evidence>
<gene>
    <name evidence="6" type="ORF">A3G31_01230</name>
</gene>
<accession>A0A1F7SQD0</accession>
<keyword evidence="2" id="KW-0813">Transport</keyword>
<evidence type="ECO:0000256" key="4">
    <source>
        <dbReference type="ARBA" id="ARBA00022840"/>
    </source>
</evidence>
<dbReference type="InterPro" id="IPR017871">
    <property type="entry name" value="ABC_transporter-like_CS"/>
</dbReference>
<dbReference type="GO" id="GO:0140359">
    <property type="term" value="F:ABC-type transporter activity"/>
    <property type="evidence" value="ECO:0007669"/>
    <property type="project" value="InterPro"/>
</dbReference>
<proteinExistence type="inferred from homology"/>
<dbReference type="PANTHER" id="PTHR46743">
    <property type="entry name" value="TEICHOIC ACIDS EXPORT ATP-BINDING PROTEIN TAGH"/>
    <property type="match status" value="1"/>
</dbReference>
<dbReference type="GO" id="GO:0016887">
    <property type="term" value="F:ATP hydrolysis activity"/>
    <property type="evidence" value="ECO:0007669"/>
    <property type="project" value="InterPro"/>
</dbReference>
<dbReference type="Gene3D" id="3.40.50.300">
    <property type="entry name" value="P-loop containing nucleotide triphosphate hydrolases"/>
    <property type="match status" value="1"/>
</dbReference>
<dbReference type="SUPFAM" id="SSF52540">
    <property type="entry name" value="P-loop containing nucleoside triphosphate hydrolases"/>
    <property type="match status" value="1"/>
</dbReference>
<evidence type="ECO:0000256" key="3">
    <source>
        <dbReference type="ARBA" id="ARBA00022741"/>
    </source>
</evidence>
<evidence type="ECO:0000313" key="7">
    <source>
        <dbReference type="Proteomes" id="UP000178082"/>
    </source>
</evidence>
<dbReference type="GO" id="GO:0016020">
    <property type="term" value="C:membrane"/>
    <property type="evidence" value="ECO:0007669"/>
    <property type="project" value="InterPro"/>
</dbReference>
<protein>
    <recommendedName>
        <fullName evidence="5">ABC transporter domain-containing protein</fullName>
    </recommendedName>
</protein>
<dbReference type="SMART" id="SM00382">
    <property type="entry name" value="AAA"/>
    <property type="match status" value="1"/>
</dbReference>
<dbReference type="InterPro" id="IPR003593">
    <property type="entry name" value="AAA+_ATPase"/>
</dbReference>
<name>A0A1F7SQD0_9BACT</name>
<sequence>MAAIELNNIKKSYFIHHERKMIVKDIIFGFLKRKKVKEFVALKDISFKVEQGESVGLIGDNGSGKTTILKVLSGVTVPTRGSVSVKGRVAGLLELGAGFHHDLTGRENIYLNGTILGLSKKEINEKFDQIVEYSGIEDFIDMPLRKYSSGMFVRLGFSVAIHVDPDILLIDEVLAVGDQSFQGKCLRTIEKFKEQKKTLIFVSHDLNIVRHICDRVILIDRGEVAAEGNPDKVISRYWLFIGEKRGIARMELEDLTLIFNNGRIIFLWKDVEITKGLSGYTSLRSFVKWFDSTQVDWKVVERDEKRILARGKWRGLPVSQTWEMKICGEREISWNIEMEVTEPVNIAKEQANIMLSDKYTEWESLGEKKGTMPESFRENINDDWEKVYSTKAAKSFIKLLGFKSDGTEYPSVTFDFESLSEEYEANIINSNPAYKGRVLQCLKENNYSRQTYAPGKYNYFSGKFSVKPE</sequence>
<reference evidence="6 7" key="1">
    <citation type="journal article" date="2016" name="Nat. Commun.">
        <title>Thousands of microbial genomes shed light on interconnected biogeochemical processes in an aquifer system.</title>
        <authorList>
            <person name="Anantharaman K."/>
            <person name="Brown C.T."/>
            <person name="Hug L.A."/>
            <person name="Sharon I."/>
            <person name="Castelle C.J."/>
            <person name="Probst A.J."/>
            <person name="Thomas B.C."/>
            <person name="Singh A."/>
            <person name="Wilkins M.J."/>
            <person name="Karaoz U."/>
            <person name="Brodie E.L."/>
            <person name="Williams K.H."/>
            <person name="Hubbard S.S."/>
            <person name="Banfield J.F."/>
        </authorList>
    </citation>
    <scope>NUCLEOTIDE SEQUENCE [LARGE SCALE GENOMIC DNA]</scope>
</reference>
<dbReference type="InterPro" id="IPR003439">
    <property type="entry name" value="ABC_transporter-like_ATP-bd"/>
</dbReference>
<comment type="caution">
    <text evidence="6">The sequence shown here is derived from an EMBL/GenBank/DDBJ whole genome shotgun (WGS) entry which is preliminary data.</text>
</comment>
<dbReference type="STRING" id="1817883.A3G31_01230"/>
<organism evidence="6 7">
    <name type="scientific">Candidatus Schekmanbacteria bacterium RIFCSPLOWO2_12_FULL_38_15</name>
    <dbReference type="NCBI Taxonomy" id="1817883"/>
    <lineage>
        <taxon>Bacteria</taxon>
        <taxon>Candidatus Schekmaniibacteriota</taxon>
    </lineage>
</organism>
<dbReference type="PROSITE" id="PS00211">
    <property type="entry name" value="ABC_TRANSPORTER_1"/>
    <property type="match status" value="1"/>
</dbReference>
<dbReference type="InterPro" id="IPR050683">
    <property type="entry name" value="Bact_Polysacc_Export_ATP-bd"/>
</dbReference>
<evidence type="ECO:0000313" key="6">
    <source>
        <dbReference type="EMBL" id="OGL55418.1"/>
    </source>
</evidence>
<evidence type="ECO:0000256" key="1">
    <source>
        <dbReference type="ARBA" id="ARBA00005417"/>
    </source>
</evidence>
<dbReference type="InterPro" id="IPR015860">
    <property type="entry name" value="ABC_transpr_TagH-like"/>
</dbReference>
<dbReference type="GO" id="GO:0005524">
    <property type="term" value="F:ATP binding"/>
    <property type="evidence" value="ECO:0007669"/>
    <property type="project" value="UniProtKB-KW"/>
</dbReference>
<dbReference type="InterPro" id="IPR027417">
    <property type="entry name" value="P-loop_NTPase"/>
</dbReference>
<dbReference type="PANTHER" id="PTHR46743:SF2">
    <property type="entry name" value="TEICHOIC ACIDS EXPORT ATP-BINDING PROTEIN TAGH"/>
    <property type="match status" value="1"/>
</dbReference>
<comment type="similarity">
    <text evidence="1">Belongs to the ABC transporter superfamily.</text>
</comment>